<dbReference type="EMBL" id="CAVMBE010000018">
    <property type="protein sequence ID" value="CAK3980104.1"/>
    <property type="molecule type" value="Genomic_DNA"/>
</dbReference>
<protein>
    <submittedName>
        <fullName evidence="9">EEF1-gamma domain-containing</fullName>
    </submittedName>
</protein>
<gene>
    <name evidence="9" type="ORF">LECACI_7A003754</name>
</gene>
<dbReference type="PANTHER" id="PTHR43986:SF1">
    <property type="entry name" value="ELONGATION FACTOR 1-GAMMA"/>
    <property type="match status" value="1"/>
</dbReference>
<name>A0AAI9E8A7_9PEZI</name>
<feature type="compositionally biased region" description="Basic and acidic residues" evidence="5">
    <location>
        <begin position="218"/>
        <end position="241"/>
    </location>
</feature>
<dbReference type="InterPro" id="IPR050802">
    <property type="entry name" value="EF-GSTs"/>
</dbReference>
<feature type="domain" description="GST N-terminal" evidence="7">
    <location>
        <begin position="2"/>
        <end position="82"/>
    </location>
</feature>
<reference evidence="9" key="1">
    <citation type="submission" date="2023-11" db="EMBL/GenBank/DDBJ databases">
        <authorList>
            <person name="Alioto T."/>
            <person name="Alioto T."/>
            <person name="Gomez Garrido J."/>
        </authorList>
    </citation>
    <scope>NUCLEOTIDE SEQUENCE</scope>
</reference>
<dbReference type="Gene3D" id="3.30.70.1010">
    <property type="entry name" value="Translation elongation factor EF1B, gamma chain, conserved domain"/>
    <property type="match status" value="1"/>
</dbReference>
<dbReference type="AlphaFoldDB" id="A0AAI9E8A7"/>
<evidence type="ECO:0000256" key="3">
    <source>
        <dbReference type="ARBA" id="ARBA00022917"/>
    </source>
</evidence>
<dbReference type="FunFam" id="3.30.70.1010:FF:000001">
    <property type="entry name" value="Elongation factor 1-gamma 1"/>
    <property type="match status" value="1"/>
</dbReference>
<dbReference type="InterPro" id="IPR004046">
    <property type="entry name" value="GST_C"/>
</dbReference>
<dbReference type="InterPro" id="IPR036433">
    <property type="entry name" value="EF1B_G_C_sf"/>
</dbReference>
<proteinExistence type="inferred from homology"/>
<dbReference type="GO" id="GO:0005737">
    <property type="term" value="C:cytoplasm"/>
    <property type="evidence" value="ECO:0007669"/>
    <property type="project" value="TreeGrafter"/>
</dbReference>
<feature type="domain" description="EF-1-gamma C-terminal" evidence="6">
    <location>
        <begin position="256"/>
        <end position="417"/>
    </location>
</feature>
<dbReference type="PANTHER" id="PTHR43986">
    <property type="entry name" value="ELONGATION FACTOR 1-GAMMA"/>
    <property type="match status" value="1"/>
</dbReference>
<dbReference type="GO" id="GO:0003746">
    <property type="term" value="F:translation elongation factor activity"/>
    <property type="evidence" value="ECO:0007669"/>
    <property type="project" value="UniProtKB-UniRule"/>
</dbReference>
<dbReference type="InterPro" id="IPR004045">
    <property type="entry name" value="Glutathione_S-Trfase_N"/>
</dbReference>
<comment type="caution">
    <text evidence="9">The sequence shown here is derived from an EMBL/GenBank/DDBJ whole genome shotgun (WGS) entry which is preliminary data.</text>
</comment>
<evidence type="ECO:0000313" key="10">
    <source>
        <dbReference type="Proteomes" id="UP001296104"/>
    </source>
</evidence>
<dbReference type="InterPro" id="IPR036282">
    <property type="entry name" value="Glutathione-S-Trfase_C_sf"/>
</dbReference>
<dbReference type="PROSITE" id="PS50040">
    <property type="entry name" value="EF1G_C"/>
    <property type="match status" value="1"/>
</dbReference>
<evidence type="ECO:0000256" key="1">
    <source>
        <dbReference type="ARBA" id="ARBA00007409"/>
    </source>
</evidence>
<dbReference type="CDD" id="cd03181">
    <property type="entry name" value="GST_C_EF1Bgamma_like"/>
    <property type="match status" value="1"/>
</dbReference>
<dbReference type="FunFam" id="1.20.1050.10:FF:000006">
    <property type="entry name" value="Elongation factor 1 gamma"/>
    <property type="match status" value="1"/>
</dbReference>
<dbReference type="InterPro" id="IPR010987">
    <property type="entry name" value="Glutathione-S-Trfase_C-like"/>
</dbReference>
<dbReference type="Gene3D" id="3.40.30.10">
    <property type="entry name" value="Glutaredoxin"/>
    <property type="match status" value="1"/>
</dbReference>
<dbReference type="GO" id="GO:0005634">
    <property type="term" value="C:nucleus"/>
    <property type="evidence" value="ECO:0007669"/>
    <property type="project" value="TreeGrafter"/>
</dbReference>
<sequence length="417" mass="47791">MAFGKIYSYEGNPRTTALLAVAKANNLDIELVPTEPAKGVSDDYKKLNRLGKIPTFQGADGYVLTEAIAIAIYLTSQNEKTTLLGKTKQDYASILRWMSFANTELLPGLGGWFLPLIGREPYNKKNVDAGQKRTTDNIRVLDDHFLVNTYLVGERLTLADLFTAAILRRGYDYFFDKEWRSQNVNVHRWYETVANQDIFKAVAGEAKFIEKAIPNTPPKKEKEEKPKQEQKKQEKKKKEEVAADDEEDEPAPAPKPKHPLEALPKPTFVLDDWKRKYSNEETREVALPWFWENAKFDEYSLWKLDYKYNDELTMTFMTSNLVGGFFTRLEASRKYIFGAASVYGVTNDSVVQGAFIVRGQEALPAFDVAPDYESYEFTKLDPSKPEDREFVNDQWAWDKPITVDGKAYEWADGKVFK</sequence>
<evidence type="ECO:0000256" key="2">
    <source>
        <dbReference type="ARBA" id="ARBA00022768"/>
    </source>
</evidence>
<dbReference type="Gene3D" id="1.20.1050.10">
    <property type="match status" value="1"/>
</dbReference>
<keyword evidence="2 4" id="KW-0251">Elongation factor</keyword>
<keyword evidence="3 4" id="KW-0648">Protein biosynthesis</keyword>
<evidence type="ECO:0000313" key="9">
    <source>
        <dbReference type="EMBL" id="CAK3980104.1"/>
    </source>
</evidence>
<organism evidence="9 10">
    <name type="scientific">Lecanosticta acicola</name>
    <dbReference type="NCBI Taxonomy" id="111012"/>
    <lineage>
        <taxon>Eukaryota</taxon>
        <taxon>Fungi</taxon>
        <taxon>Dikarya</taxon>
        <taxon>Ascomycota</taxon>
        <taxon>Pezizomycotina</taxon>
        <taxon>Dothideomycetes</taxon>
        <taxon>Dothideomycetidae</taxon>
        <taxon>Mycosphaerellales</taxon>
        <taxon>Mycosphaerellaceae</taxon>
        <taxon>Lecanosticta</taxon>
    </lineage>
</organism>
<dbReference type="SFLD" id="SFLDG00358">
    <property type="entry name" value="Main_(cytGST)"/>
    <property type="match status" value="1"/>
</dbReference>
<dbReference type="Proteomes" id="UP001296104">
    <property type="component" value="Unassembled WGS sequence"/>
</dbReference>
<feature type="domain" description="GST C-terminal" evidence="8">
    <location>
        <begin position="87"/>
        <end position="213"/>
    </location>
</feature>
<dbReference type="CDD" id="cd03044">
    <property type="entry name" value="GST_N_EF1Bgamma"/>
    <property type="match status" value="1"/>
</dbReference>
<dbReference type="Pfam" id="PF00647">
    <property type="entry name" value="EF1G"/>
    <property type="match status" value="1"/>
</dbReference>
<evidence type="ECO:0000256" key="4">
    <source>
        <dbReference type="PROSITE-ProRule" id="PRU00519"/>
    </source>
</evidence>
<dbReference type="SMART" id="SM01183">
    <property type="entry name" value="EF1G"/>
    <property type="match status" value="1"/>
</dbReference>
<comment type="similarity">
    <text evidence="1">Belongs to the GST superfamily.</text>
</comment>
<dbReference type="SUPFAM" id="SSF47616">
    <property type="entry name" value="GST C-terminal domain-like"/>
    <property type="match status" value="1"/>
</dbReference>
<evidence type="ECO:0000259" key="7">
    <source>
        <dbReference type="PROSITE" id="PS50404"/>
    </source>
</evidence>
<accession>A0AAI9E8A7</accession>
<dbReference type="InterPro" id="IPR040079">
    <property type="entry name" value="Glutathione_S-Trfase"/>
</dbReference>
<evidence type="ECO:0000259" key="6">
    <source>
        <dbReference type="PROSITE" id="PS50040"/>
    </source>
</evidence>
<keyword evidence="10" id="KW-1185">Reference proteome</keyword>
<evidence type="ECO:0000259" key="8">
    <source>
        <dbReference type="PROSITE" id="PS50405"/>
    </source>
</evidence>
<feature type="region of interest" description="Disordered" evidence="5">
    <location>
        <begin position="210"/>
        <end position="263"/>
    </location>
</feature>
<dbReference type="InterPro" id="IPR001662">
    <property type="entry name" value="EF1B_G_C"/>
</dbReference>
<dbReference type="SUPFAM" id="SSF52833">
    <property type="entry name" value="Thioredoxin-like"/>
    <property type="match status" value="1"/>
</dbReference>
<dbReference type="PROSITE" id="PS50404">
    <property type="entry name" value="GST_NTER"/>
    <property type="match status" value="1"/>
</dbReference>
<dbReference type="FunFam" id="3.40.30.10:FF:000142">
    <property type="entry name" value="Elongation factor 1 gamma"/>
    <property type="match status" value="1"/>
</dbReference>
<dbReference type="SFLD" id="SFLDS00019">
    <property type="entry name" value="Glutathione_Transferase_(cytos"/>
    <property type="match status" value="1"/>
</dbReference>
<dbReference type="PROSITE" id="PS50405">
    <property type="entry name" value="GST_CTER"/>
    <property type="match status" value="1"/>
</dbReference>
<dbReference type="Pfam" id="PF00043">
    <property type="entry name" value="GST_C"/>
    <property type="match status" value="1"/>
</dbReference>
<dbReference type="Pfam" id="PF02798">
    <property type="entry name" value="GST_N"/>
    <property type="match status" value="1"/>
</dbReference>
<dbReference type="SUPFAM" id="SSF89942">
    <property type="entry name" value="eEF1-gamma domain"/>
    <property type="match status" value="1"/>
</dbReference>
<dbReference type="InterPro" id="IPR036249">
    <property type="entry name" value="Thioredoxin-like_sf"/>
</dbReference>
<evidence type="ECO:0000256" key="5">
    <source>
        <dbReference type="SAM" id="MobiDB-lite"/>
    </source>
</evidence>